<comment type="caution">
    <text evidence="6">The sequence shown here is derived from an EMBL/GenBank/DDBJ whole genome shotgun (WGS) entry which is preliminary data.</text>
</comment>
<dbReference type="GO" id="GO:0033739">
    <property type="term" value="F:preQ1 synthase activity"/>
    <property type="evidence" value="ECO:0007669"/>
    <property type="project" value="UniProtKB-UniRule"/>
</dbReference>
<dbReference type="Proteomes" id="UP000017148">
    <property type="component" value="Unassembled WGS sequence"/>
</dbReference>
<dbReference type="NCBIfam" id="TIGR03139">
    <property type="entry name" value="QueF-II"/>
    <property type="match status" value="1"/>
</dbReference>
<feature type="active site" description="Proton donor" evidence="5">
    <location>
        <position position="52"/>
    </location>
</feature>
<dbReference type="Pfam" id="PF14489">
    <property type="entry name" value="QueF"/>
    <property type="match status" value="1"/>
</dbReference>
<dbReference type="eggNOG" id="COG0780">
    <property type="taxonomic scope" value="Bacteria"/>
</dbReference>
<dbReference type="PANTHER" id="PTHR34354">
    <property type="entry name" value="NADPH-DEPENDENT 7-CYANO-7-DEAZAGUANINE REDUCTASE"/>
    <property type="match status" value="1"/>
</dbReference>
<dbReference type="OrthoDB" id="9795077at2"/>
<dbReference type="RefSeq" id="WP_022636096.1">
    <property type="nucleotide sequence ID" value="NZ_ASJR01000004.1"/>
</dbReference>
<feature type="binding site" evidence="5">
    <location>
        <begin position="67"/>
        <end position="69"/>
    </location>
    <ligand>
        <name>substrate</name>
    </ligand>
</feature>
<evidence type="ECO:0000256" key="2">
    <source>
        <dbReference type="ARBA" id="ARBA00022785"/>
    </source>
</evidence>
<dbReference type="SUPFAM" id="SSF55620">
    <property type="entry name" value="Tetrahydrobiopterin biosynthesis enzymes-like"/>
    <property type="match status" value="1"/>
</dbReference>
<dbReference type="InterPro" id="IPR016856">
    <property type="entry name" value="QueF_type1"/>
</dbReference>
<dbReference type="AlphaFoldDB" id="U7D9Y3"/>
<evidence type="ECO:0000256" key="5">
    <source>
        <dbReference type="HAMAP-Rule" id="MF_00818"/>
    </source>
</evidence>
<feature type="binding site" evidence="5">
    <location>
        <begin position="86"/>
        <end position="87"/>
    </location>
    <ligand>
        <name>substrate</name>
    </ligand>
</feature>
<dbReference type="InterPro" id="IPR043133">
    <property type="entry name" value="GTP-CH-I_C/QueF"/>
</dbReference>
<evidence type="ECO:0000313" key="7">
    <source>
        <dbReference type="Proteomes" id="UP000017148"/>
    </source>
</evidence>
<keyword evidence="2 5" id="KW-0671">Queuosine biosynthesis</keyword>
<protein>
    <recommendedName>
        <fullName evidence="5">NADPH-dependent 7-cyano-7-deazaguanine reductase</fullName>
        <ecNumber evidence="5">1.7.1.13</ecNumber>
    </recommendedName>
    <alternativeName>
        <fullName evidence="5">7-cyano-7-carbaguanine reductase</fullName>
    </alternativeName>
    <alternativeName>
        <fullName evidence="5">NADPH-dependent nitrile oxidoreductase</fullName>
    </alternativeName>
    <alternativeName>
        <fullName evidence="5">PreQ(0) reductase</fullName>
    </alternativeName>
</protein>
<comment type="similarity">
    <text evidence="5">Belongs to the GTP cyclohydrolase I family. QueF type 1 subfamily.</text>
</comment>
<dbReference type="InterPro" id="IPR029500">
    <property type="entry name" value="QueF"/>
</dbReference>
<evidence type="ECO:0000256" key="1">
    <source>
        <dbReference type="ARBA" id="ARBA00022490"/>
    </source>
</evidence>
<comment type="pathway">
    <text evidence="5">tRNA modification; tRNA-queuosine biosynthesis.</text>
</comment>
<keyword evidence="4 5" id="KW-0560">Oxidoreductase</keyword>
<dbReference type="EMBL" id="ASJR01000004">
    <property type="protein sequence ID" value="ERP38797.1"/>
    <property type="molecule type" value="Genomic_DNA"/>
</dbReference>
<dbReference type="GO" id="GO:0008616">
    <property type="term" value="P:tRNA queuosine(34) biosynthetic process"/>
    <property type="evidence" value="ECO:0007669"/>
    <property type="project" value="UniProtKB-UniRule"/>
</dbReference>
<reference evidence="6 7" key="1">
    <citation type="journal article" date="2013" name="Environ. Microbiol.">
        <title>Genome analysis of Chitinivibrio alkaliphilus gen. nov., sp. nov., a novel extremely haloalkaliphilic anaerobic chitinolytic bacterium from the candidate phylum Termite Group 3.</title>
        <authorList>
            <person name="Sorokin D.Y."/>
            <person name="Gumerov V.M."/>
            <person name="Rakitin A.L."/>
            <person name="Beletsky A.V."/>
            <person name="Damste J.S."/>
            <person name="Muyzer G."/>
            <person name="Mardanov A.V."/>
            <person name="Ravin N.V."/>
        </authorList>
    </citation>
    <scope>NUCLEOTIDE SEQUENCE [LARGE SCALE GENOMIC DNA]</scope>
    <source>
        <strain evidence="6 7">ACht1</strain>
    </source>
</reference>
<feature type="active site" description="Thioimide intermediate" evidence="5">
    <location>
        <position position="45"/>
    </location>
</feature>
<dbReference type="HAMAP" id="MF_00818">
    <property type="entry name" value="QueF_type1"/>
    <property type="match status" value="1"/>
</dbReference>
<keyword evidence="1 5" id="KW-0963">Cytoplasm</keyword>
<evidence type="ECO:0000313" key="6">
    <source>
        <dbReference type="EMBL" id="ERP38797.1"/>
    </source>
</evidence>
<gene>
    <name evidence="5" type="primary">queF</name>
    <name evidence="6" type="ORF">CALK_0567</name>
</gene>
<comment type="catalytic activity">
    <reaction evidence="5">
        <text>7-aminomethyl-7-carbaguanine + 2 NADP(+) = 7-cyano-7-carbaguanine + 2 NADPH + 3 H(+)</text>
        <dbReference type="Rhea" id="RHEA:13409"/>
        <dbReference type="ChEBI" id="CHEBI:15378"/>
        <dbReference type="ChEBI" id="CHEBI:45075"/>
        <dbReference type="ChEBI" id="CHEBI:57783"/>
        <dbReference type="ChEBI" id="CHEBI:58349"/>
        <dbReference type="ChEBI" id="CHEBI:58703"/>
        <dbReference type="EC" id="1.7.1.13"/>
    </reaction>
</comment>
<keyword evidence="3 5" id="KW-0521">NADP</keyword>
<organism evidence="6 7">
    <name type="scientific">Chitinivibrio alkaliphilus ACht1</name>
    <dbReference type="NCBI Taxonomy" id="1313304"/>
    <lineage>
        <taxon>Bacteria</taxon>
        <taxon>Pseudomonadati</taxon>
        <taxon>Fibrobacterota</taxon>
        <taxon>Chitinivibrionia</taxon>
        <taxon>Chitinivibrionales</taxon>
        <taxon>Chitinivibrionaceae</taxon>
        <taxon>Chitinivibrio</taxon>
    </lineage>
</organism>
<name>U7D9Y3_9BACT</name>
<dbReference type="Gene3D" id="3.30.1130.10">
    <property type="match status" value="1"/>
</dbReference>
<dbReference type="STRING" id="1313304.CALK_0567"/>
<dbReference type="PANTHER" id="PTHR34354:SF1">
    <property type="entry name" value="NADPH-DEPENDENT 7-CYANO-7-DEAZAGUANINE REDUCTASE"/>
    <property type="match status" value="1"/>
</dbReference>
<evidence type="ECO:0000256" key="4">
    <source>
        <dbReference type="ARBA" id="ARBA00023002"/>
    </source>
</evidence>
<proteinExistence type="inferred from homology"/>
<keyword evidence="7" id="KW-1185">Reference proteome</keyword>
<comment type="function">
    <text evidence="5">Catalyzes the NADPH-dependent reduction of 7-cyano-7-deazaguanine (preQ0) to 7-aminomethyl-7-deazaguanine (preQ1).</text>
</comment>
<comment type="subcellular location">
    <subcellularLocation>
        <location evidence="5">Cytoplasm</location>
    </subcellularLocation>
</comment>
<dbReference type="EC" id="1.7.1.13" evidence="5"/>
<sequence length="150" mass="17268">MFYDNIRLLQEPGTKESLPKLEPIPSPMDNTGVVRIVFPEFTCVCPKTGYPDFGSIELYYQPDTSMVELKSWKLFLNAFRMIGTYHEEVTHFIFTHLCEQLSPTWAMVTGDFFPRGNVDTTVVFETPVQRPHGADTLLLRHTPHTRSYHG</sequence>
<evidence type="ECO:0000256" key="3">
    <source>
        <dbReference type="ARBA" id="ARBA00022857"/>
    </source>
</evidence>
<dbReference type="InterPro" id="IPR050084">
    <property type="entry name" value="NADPH_dep_7-cyano-7-deazaG_red"/>
</dbReference>
<accession>U7D9Y3</accession>
<dbReference type="UniPathway" id="UPA00392"/>
<dbReference type="GO" id="GO:0005737">
    <property type="term" value="C:cytoplasm"/>
    <property type="evidence" value="ECO:0007669"/>
    <property type="project" value="UniProtKB-SubCell"/>
</dbReference>